<dbReference type="SUPFAM" id="SSF141251">
    <property type="entry name" value="Kinase-associated protein B-like"/>
    <property type="match status" value="1"/>
</dbReference>
<dbReference type="GO" id="GO:0016301">
    <property type="term" value="F:kinase activity"/>
    <property type="evidence" value="ECO:0007669"/>
    <property type="project" value="UniProtKB-KW"/>
</dbReference>
<dbReference type="KEGG" id="fpn:ABE65_009580"/>
<dbReference type="Gene3D" id="2.30.30.430">
    <property type="entry name" value="Kinase associated protein B domain"/>
    <property type="match status" value="1"/>
</dbReference>
<accession>A0A160IM76</accession>
<dbReference type="SMART" id="SM01298">
    <property type="entry name" value="KapB"/>
    <property type="match status" value="1"/>
</dbReference>
<dbReference type="STRING" id="1221500.ABE65_009580"/>
<dbReference type="InterPro" id="IPR014916">
    <property type="entry name" value="KapB"/>
</dbReference>
<evidence type="ECO:0000313" key="1">
    <source>
        <dbReference type="EMBL" id="ANC77036.1"/>
    </source>
</evidence>
<keyword evidence="2" id="KW-1185">Reference proteome</keyword>
<gene>
    <name evidence="1" type="ORF">ABE65_009580</name>
</gene>
<dbReference type="Pfam" id="PF08810">
    <property type="entry name" value="KapB"/>
    <property type="match status" value="1"/>
</dbReference>
<dbReference type="EMBL" id="CP015378">
    <property type="protein sequence ID" value="ANC77036.1"/>
    <property type="molecule type" value="Genomic_DNA"/>
</dbReference>
<keyword evidence="1" id="KW-0418">Kinase</keyword>
<dbReference type="Proteomes" id="UP000076623">
    <property type="component" value="Chromosome"/>
</dbReference>
<sequence length="124" mass="14596">MTIDNLVIASYKTGQYIGKAGEERNQMVLFEVLAVKKHPWQGDLHNPKQAEVPFFQERRALSFKEKTWVPVHTVKNFDGELLPYKESLKQALDQYIKKLEEDDSPWAKRSLECLYSLEKDYKFD</sequence>
<dbReference type="RefSeq" id="WP_066394070.1">
    <property type="nucleotide sequence ID" value="NZ_CP015378.1"/>
</dbReference>
<dbReference type="InterPro" id="IPR038080">
    <property type="entry name" value="KapB_sf"/>
</dbReference>
<evidence type="ECO:0000313" key="2">
    <source>
        <dbReference type="Proteomes" id="UP000076623"/>
    </source>
</evidence>
<proteinExistence type="predicted"/>
<reference evidence="1 2" key="1">
    <citation type="submission" date="2016-04" db="EMBL/GenBank/DDBJ databases">
        <title>Complete genome sequence of Fictibacillus phosphorivorans G25-29, a strain toxic to nematodes.</title>
        <authorList>
            <person name="Zheng Z."/>
        </authorList>
    </citation>
    <scope>NUCLEOTIDE SEQUENCE [LARGE SCALE GENOMIC DNA]</scope>
    <source>
        <strain evidence="1 2">G25-29</strain>
    </source>
</reference>
<dbReference type="AlphaFoldDB" id="A0A160IM76"/>
<name>A0A160IM76_9BACL</name>
<keyword evidence="1" id="KW-0808">Transferase</keyword>
<protein>
    <submittedName>
        <fullName evidence="1">Kinase</fullName>
    </submittedName>
</protein>
<organism evidence="1 2">
    <name type="scientific">Fictibacillus phosphorivorans</name>
    <dbReference type="NCBI Taxonomy" id="1221500"/>
    <lineage>
        <taxon>Bacteria</taxon>
        <taxon>Bacillati</taxon>
        <taxon>Bacillota</taxon>
        <taxon>Bacilli</taxon>
        <taxon>Bacillales</taxon>
        <taxon>Fictibacillaceae</taxon>
        <taxon>Fictibacillus</taxon>
    </lineage>
</organism>